<feature type="compositionally biased region" description="Polar residues" evidence="1">
    <location>
        <begin position="127"/>
        <end position="138"/>
    </location>
</feature>
<dbReference type="EMBL" id="JAACJM010000021">
    <property type="protein sequence ID" value="KAF5366723.1"/>
    <property type="molecule type" value="Genomic_DNA"/>
</dbReference>
<dbReference type="OrthoDB" id="2746456at2759"/>
<feature type="region of interest" description="Disordered" evidence="1">
    <location>
        <begin position="151"/>
        <end position="189"/>
    </location>
</feature>
<evidence type="ECO:0000256" key="1">
    <source>
        <dbReference type="SAM" id="MobiDB-lite"/>
    </source>
</evidence>
<evidence type="ECO:0008006" key="4">
    <source>
        <dbReference type="Google" id="ProtNLM"/>
    </source>
</evidence>
<dbReference type="AlphaFoldDB" id="A0A8H5GKM1"/>
<evidence type="ECO:0000313" key="2">
    <source>
        <dbReference type="EMBL" id="KAF5366723.1"/>
    </source>
</evidence>
<protein>
    <recommendedName>
        <fullName evidence="4">BTB domain-containing protein</fullName>
    </recommendedName>
</protein>
<keyword evidence="3" id="KW-1185">Reference proteome</keyword>
<organism evidence="2 3">
    <name type="scientific">Tetrapyrgos nigripes</name>
    <dbReference type="NCBI Taxonomy" id="182062"/>
    <lineage>
        <taxon>Eukaryota</taxon>
        <taxon>Fungi</taxon>
        <taxon>Dikarya</taxon>
        <taxon>Basidiomycota</taxon>
        <taxon>Agaricomycotina</taxon>
        <taxon>Agaricomycetes</taxon>
        <taxon>Agaricomycetidae</taxon>
        <taxon>Agaricales</taxon>
        <taxon>Marasmiineae</taxon>
        <taxon>Marasmiaceae</taxon>
        <taxon>Tetrapyrgos</taxon>
    </lineage>
</organism>
<feature type="compositionally biased region" description="Basic and acidic residues" evidence="1">
    <location>
        <begin position="174"/>
        <end position="187"/>
    </location>
</feature>
<name>A0A8H5GKM1_9AGAR</name>
<evidence type="ECO:0000313" key="3">
    <source>
        <dbReference type="Proteomes" id="UP000559256"/>
    </source>
</evidence>
<sequence>MSSSPFPSKRTVQRMIGHPVRIQRQSSADDSDYIDSDRNSHGSTSGKSAEESSNFSDEFFGEEEEEKFDPKKAAGTSVSAGVPLQTNLPTRSVVVKPSNFVKKEMESTSTSNRTASSHAQSAQGSSERNPSSSLSTDETVAGMAPVGIGKTVASSFKEQSRKRNISVDEDEPEDSKPLKRQKVDAQPHSKHWLSGQMVVIRVEDTAFRLLANQLEKESTFFSNLFNETGADAAVDDNGDKVFTLDDPGVTKINFSLLLDVMGDPLKYFDASPPFLELLEILLCSYRLGFSRWQKWAIREVEKYNSKLGTTYFPIQEAKIALLVFRTCGLRSYQKRMMYEIIRQKGSLDQDTVLRRPDGQCDAIVTTLYQAREKVTSFWLDVALRLDGGFWTTHRCPDRIHDCQMPSLLWQTLYQENIMKMYIYDPLFGLDTLLECSRQWEDPTKFCCMTCIDRMRREWVLKRGLFLRSLDGWFELDERNASVGGAAATGGVAARGADTATGGVAAAVGVAGGAS</sequence>
<dbReference type="Proteomes" id="UP000559256">
    <property type="component" value="Unassembled WGS sequence"/>
</dbReference>
<reference evidence="2 3" key="1">
    <citation type="journal article" date="2020" name="ISME J.">
        <title>Uncovering the hidden diversity of litter-decomposition mechanisms in mushroom-forming fungi.</title>
        <authorList>
            <person name="Floudas D."/>
            <person name="Bentzer J."/>
            <person name="Ahren D."/>
            <person name="Johansson T."/>
            <person name="Persson P."/>
            <person name="Tunlid A."/>
        </authorList>
    </citation>
    <scope>NUCLEOTIDE SEQUENCE [LARGE SCALE GENOMIC DNA]</scope>
    <source>
        <strain evidence="2 3">CBS 291.85</strain>
    </source>
</reference>
<proteinExistence type="predicted"/>
<comment type="caution">
    <text evidence="2">The sequence shown here is derived from an EMBL/GenBank/DDBJ whole genome shotgun (WGS) entry which is preliminary data.</text>
</comment>
<feature type="compositionally biased region" description="Low complexity" evidence="1">
    <location>
        <begin position="115"/>
        <end position="126"/>
    </location>
</feature>
<gene>
    <name evidence="2" type="ORF">D9758_006441</name>
</gene>
<accession>A0A8H5GKM1</accession>
<feature type="region of interest" description="Disordered" evidence="1">
    <location>
        <begin position="1"/>
        <end position="139"/>
    </location>
</feature>
<feature type="compositionally biased region" description="Polar residues" evidence="1">
    <location>
        <begin position="76"/>
        <end position="90"/>
    </location>
</feature>